<proteinExistence type="predicted"/>
<comment type="caution">
    <text evidence="2">The sequence shown here is derived from an EMBL/GenBank/DDBJ whole genome shotgun (WGS) entry which is preliminary data.</text>
</comment>
<reference evidence="2 3" key="1">
    <citation type="submission" date="2019-06" db="EMBL/GenBank/DDBJ databases">
        <title>Sequencing the genomes of 1000 actinobacteria strains.</title>
        <authorList>
            <person name="Klenk H.-P."/>
        </authorList>
    </citation>
    <scope>NUCLEOTIDE SEQUENCE [LARGE SCALE GENOMIC DNA]</scope>
    <source>
        <strain evidence="2 3">DSM 43866</strain>
    </source>
</reference>
<sequence>MSGPATPARHLAVSCDRCGAASGEPCINWRTGKPLTAFSAHETRRRKAAR</sequence>
<dbReference type="RefSeq" id="WP_425321050.1">
    <property type="nucleotide sequence ID" value="NZ_BOMX01000122.1"/>
</dbReference>
<dbReference type="InterPro" id="IPR056911">
    <property type="entry name" value="Phage_Znf_bind_put"/>
</dbReference>
<evidence type="ECO:0000313" key="3">
    <source>
        <dbReference type="Proteomes" id="UP000320239"/>
    </source>
</evidence>
<keyword evidence="3" id="KW-1185">Reference proteome</keyword>
<name>A0A561WSA2_ACTTI</name>
<evidence type="ECO:0000313" key="2">
    <source>
        <dbReference type="EMBL" id="TWG26747.1"/>
    </source>
</evidence>
<dbReference type="Pfam" id="PF24623">
    <property type="entry name" value="Phage_zn_bind_8"/>
    <property type="match status" value="1"/>
</dbReference>
<dbReference type="AlphaFoldDB" id="A0A561WSA2"/>
<feature type="domain" description="DNA-binding phage zinc finger" evidence="1">
    <location>
        <begin position="4"/>
        <end position="49"/>
    </location>
</feature>
<dbReference type="Proteomes" id="UP000320239">
    <property type="component" value="Unassembled WGS sequence"/>
</dbReference>
<evidence type="ECO:0000259" key="1">
    <source>
        <dbReference type="Pfam" id="PF24623"/>
    </source>
</evidence>
<protein>
    <recommendedName>
        <fullName evidence="1">DNA-binding phage zinc finger domain-containing protein</fullName>
    </recommendedName>
</protein>
<dbReference type="EMBL" id="VIWY01000001">
    <property type="protein sequence ID" value="TWG26747.1"/>
    <property type="molecule type" value="Genomic_DNA"/>
</dbReference>
<gene>
    <name evidence="2" type="ORF">FHX34_1011745</name>
</gene>
<organism evidence="2 3">
    <name type="scientific">Actinoplanes teichomyceticus</name>
    <dbReference type="NCBI Taxonomy" id="1867"/>
    <lineage>
        <taxon>Bacteria</taxon>
        <taxon>Bacillati</taxon>
        <taxon>Actinomycetota</taxon>
        <taxon>Actinomycetes</taxon>
        <taxon>Micromonosporales</taxon>
        <taxon>Micromonosporaceae</taxon>
        <taxon>Actinoplanes</taxon>
    </lineage>
</organism>
<accession>A0A561WSA2</accession>